<protein>
    <submittedName>
        <fullName evidence="1">Uncharacterized protein</fullName>
    </submittedName>
</protein>
<reference evidence="2" key="1">
    <citation type="journal article" date="2019" name="Int. J. Syst. Evol. Microbiol.">
        <title>The Global Catalogue of Microorganisms (GCM) 10K type strain sequencing project: providing services to taxonomists for standard genome sequencing and annotation.</title>
        <authorList>
            <consortium name="The Broad Institute Genomics Platform"/>
            <consortium name="The Broad Institute Genome Sequencing Center for Infectious Disease"/>
            <person name="Wu L."/>
            <person name="Ma J."/>
        </authorList>
    </citation>
    <scope>NUCLEOTIDE SEQUENCE [LARGE SCALE GENOMIC DNA]</scope>
    <source>
        <strain evidence="2">JCM 30331</strain>
    </source>
</reference>
<organism evidence="1 2">
    <name type="scientific">Deinococcus malanensis</name>
    <dbReference type="NCBI Taxonomy" id="1706855"/>
    <lineage>
        <taxon>Bacteria</taxon>
        <taxon>Thermotogati</taxon>
        <taxon>Deinococcota</taxon>
        <taxon>Deinococci</taxon>
        <taxon>Deinococcales</taxon>
        <taxon>Deinococcaceae</taxon>
        <taxon>Deinococcus</taxon>
    </lineage>
</organism>
<accession>A0ABQ2F691</accession>
<proteinExistence type="predicted"/>
<gene>
    <name evidence="1" type="ORF">GCM10008955_42190</name>
</gene>
<dbReference type="Proteomes" id="UP000647587">
    <property type="component" value="Unassembled WGS sequence"/>
</dbReference>
<sequence length="77" mass="8288">MYLTNPSRGVAGVLPLTAGVRALPFQGVLEAAHCPDGAPRIYIPQFFAKVRDVHVNNVTTLLEAAKDRFKGLQPNSA</sequence>
<evidence type="ECO:0000313" key="2">
    <source>
        <dbReference type="Proteomes" id="UP000647587"/>
    </source>
</evidence>
<keyword evidence="2" id="KW-1185">Reference proteome</keyword>
<name>A0ABQ2F691_9DEIO</name>
<comment type="caution">
    <text evidence="1">The sequence shown here is derived from an EMBL/GenBank/DDBJ whole genome shotgun (WGS) entry which is preliminary data.</text>
</comment>
<evidence type="ECO:0000313" key="1">
    <source>
        <dbReference type="EMBL" id="GGK43998.1"/>
    </source>
</evidence>
<dbReference type="EMBL" id="BMPP01000049">
    <property type="protein sequence ID" value="GGK43998.1"/>
    <property type="molecule type" value="Genomic_DNA"/>
</dbReference>